<keyword evidence="3" id="KW-1185">Reference proteome</keyword>
<evidence type="ECO:0000313" key="3">
    <source>
        <dbReference type="Proteomes" id="UP000434957"/>
    </source>
</evidence>
<evidence type="ECO:0000313" key="2">
    <source>
        <dbReference type="EMBL" id="KAE9308776.1"/>
    </source>
</evidence>
<organism evidence="2 3">
    <name type="scientific">Phytophthora rubi</name>
    <dbReference type="NCBI Taxonomy" id="129364"/>
    <lineage>
        <taxon>Eukaryota</taxon>
        <taxon>Sar</taxon>
        <taxon>Stramenopiles</taxon>
        <taxon>Oomycota</taxon>
        <taxon>Peronosporomycetes</taxon>
        <taxon>Peronosporales</taxon>
        <taxon>Peronosporaceae</taxon>
        <taxon>Phytophthora</taxon>
    </lineage>
</organism>
<feature type="compositionally biased region" description="Basic residues" evidence="1">
    <location>
        <begin position="175"/>
        <end position="188"/>
    </location>
</feature>
<name>A0A6A4DHX5_9STRA</name>
<feature type="compositionally biased region" description="Basic and acidic residues" evidence="1">
    <location>
        <begin position="8"/>
        <end position="18"/>
    </location>
</feature>
<evidence type="ECO:0000256" key="1">
    <source>
        <dbReference type="SAM" id="MobiDB-lite"/>
    </source>
</evidence>
<dbReference type="Proteomes" id="UP000434957">
    <property type="component" value="Unassembled WGS sequence"/>
</dbReference>
<feature type="compositionally biased region" description="Low complexity" evidence="1">
    <location>
        <begin position="117"/>
        <end position="131"/>
    </location>
</feature>
<comment type="caution">
    <text evidence="2">The sequence shown here is derived from an EMBL/GenBank/DDBJ whole genome shotgun (WGS) entry which is preliminary data.</text>
</comment>
<dbReference type="AlphaFoldDB" id="A0A6A4DHX5"/>
<sequence length="198" mass="21037">MRAPLSRPAKETGKERARAAPAAKKPSKKKSSPAVAGQSRSSIEQPRATSPPAYKAPISRQLLCPRRTSLFGIASTQRSSPPILYIDSASESDSGDEATLPAPRFPVAWTQSLGTDPSSTHASTAPSSSEEPLAPMQAQPPVDRAAPPAGTAVTLHPAFNLTDFLSQFHSGPHVFRSHRRHRVPRRPSGRMPAVPSAA</sequence>
<feature type="compositionally biased region" description="Polar residues" evidence="1">
    <location>
        <begin position="38"/>
        <end position="48"/>
    </location>
</feature>
<gene>
    <name evidence="2" type="ORF">PR003_g20662</name>
</gene>
<feature type="region of interest" description="Disordered" evidence="1">
    <location>
        <begin position="173"/>
        <end position="198"/>
    </location>
</feature>
<feature type="region of interest" description="Disordered" evidence="1">
    <location>
        <begin position="81"/>
        <end position="151"/>
    </location>
</feature>
<accession>A0A6A4DHX5</accession>
<protein>
    <submittedName>
        <fullName evidence="2">Uncharacterized protein</fullName>
    </submittedName>
</protein>
<proteinExistence type="predicted"/>
<reference evidence="2 3" key="1">
    <citation type="submission" date="2018-08" db="EMBL/GenBank/DDBJ databases">
        <title>Genomic investigation of the strawberry pathogen Phytophthora fragariae indicates pathogenicity is determined by transcriptional variation in three key races.</title>
        <authorList>
            <person name="Adams T.M."/>
            <person name="Armitage A.D."/>
            <person name="Sobczyk M.K."/>
            <person name="Bates H.J."/>
            <person name="Dunwell J.M."/>
            <person name="Nellist C.F."/>
            <person name="Harrison R.J."/>
        </authorList>
    </citation>
    <scope>NUCLEOTIDE SEQUENCE [LARGE SCALE GENOMIC DNA]</scope>
    <source>
        <strain evidence="2 3">SCRP333</strain>
    </source>
</reference>
<dbReference type="EMBL" id="QXFT01001860">
    <property type="protein sequence ID" value="KAE9308776.1"/>
    <property type="molecule type" value="Genomic_DNA"/>
</dbReference>
<feature type="region of interest" description="Disordered" evidence="1">
    <location>
        <begin position="1"/>
        <end position="61"/>
    </location>
</feature>